<name>A0A2J7QWB6_9NEOP</name>
<gene>
    <name evidence="2" type="ORF">B7P43_G01837</name>
</gene>
<dbReference type="Proteomes" id="UP000235965">
    <property type="component" value="Unassembled WGS sequence"/>
</dbReference>
<reference evidence="2 3" key="1">
    <citation type="submission" date="2017-12" db="EMBL/GenBank/DDBJ databases">
        <title>Hemimetabolous genomes reveal molecular basis of termite eusociality.</title>
        <authorList>
            <person name="Harrison M.C."/>
            <person name="Jongepier E."/>
            <person name="Robertson H.M."/>
            <person name="Arning N."/>
            <person name="Bitard-Feildel T."/>
            <person name="Chao H."/>
            <person name="Childers C.P."/>
            <person name="Dinh H."/>
            <person name="Doddapaneni H."/>
            <person name="Dugan S."/>
            <person name="Gowin J."/>
            <person name="Greiner C."/>
            <person name="Han Y."/>
            <person name="Hu H."/>
            <person name="Hughes D.S.T."/>
            <person name="Huylmans A.-K."/>
            <person name="Kemena C."/>
            <person name="Kremer L.P.M."/>
            <person name="Lee S.L."/>
            <person name="Lopez-Ezquerra A."/>
            <person name="Mallet L."/>
            <person name="Monroy-Kuhn J.M."/>
            <person name="Moser A."/>
            <person name="Murali S.C."/>
            <person name="Muzny D.M."/>
            <person name="Otani S."/>
            <person name="Piulachs M.-D."/>
            <person name="Poelchau M."/>
            <person name="Qu J."/>
            <person name="Schaub F."/>
            <person name="Wada-Katsumata A."/>
            <person name="Worley K.C."/>
            <person name="Xie Q."/>
            <person name="Ylla G."/>
            <person name="Poulsen M."/>
            <person name="Gibbs R.A."/>
            <person name="Schal C."/>
            <person name="Richards S."/>
            <person name="Belles X."/>
            <person name="Korb J."/>
            <person name="Bornberg-Bauer E."/>
        </authorList>
    </citation>
    <scope>NUCLEOTIDE SEQUENCE [LARGE SCALE GENOMIC DNA]</scope>
    <source>
        <tissue evidence="2">Whole body</tissue>
    </source>
</reference>
<sequence>MLAYTNHGKTTSAKRSSGQKSTLTNATQVTAELNIHLEDPISTKTVQCELHKSSIHSRAAIAKPLIPGSNFHMHIRWCHNHKT</sequence>
<feature type="region of interest" description="Disordered" evidence="1">
    <location>
        <begin position="1"/>
        <end position="25"/>
    </location>
</feature>
<evidence type="ECO:0000313" key="3">
    <source>
        <dbReference type="Proteomes" id="UP000235965"/>
    </source>
</evidence>
<feature type="compositionally biased region" description="Polar residues" evidence="1">
    <location>
        <begin position="7"/>
        <end position="25"/>
    </location>
</feature>
<evidence type="ECO:0000313" key="2">
    <source>
        <dbReference type="EMBL" id="PNF32883.1"/>
    </source>
</evidence>
<evidence type="ECO:0000256" key="1">
    <source>
        <dbReference type="SAM" id="MobiDB-lite"/>
    </source>
</evidence>
<proteinExistence type="predicted"/>
<accession>A0A2J7QWB6</accession>
<protein>
    <recommendedName>
        <fullName evidence="4">Transposase Tc1-like domain-containing protein</fullName>
    </recommendedName>
</protein>
<keyword evidence="3" id="KW-1185">Reference proteome</keyword>
<evidence type="ECO:0008006" key="4">
    <source>
        <dbReference type="Google" id="ProtNLM"/>
    </source>
</evidence>
<dbReference type="OrthoDB" id="7555448at2759"/>
<dbReference type="InParanoid" id="A0A2J7QWB6"/>
<comment type="caution">
    <text evidence="2">The sequence shown here is derived from an EMBL/GenBank/DDBJ whole genome shotgun (WGS) entry which is preliminary data.</text>
</comment>
<dbReference type="EMBL" id="NEVH01009765">
    <property type="protein sequence ID" value="PNF32883.1"/>
    <property type="molecule type" value="Genomic_DNA"/>
</dbReference>
<dbReference type="AlphaFoldDB" id="A0A2J7QWB6"/>
<organism evidence="2 3">
    <name type="scientific">Cryptotermes secundus</name>
    <dbReference type="NCBI Taxonomy" id="105785"/>
    <lineage>
        <taxon>Eukaryota</taxon>
        <taxon>Metazoa</taxon>
        <taxon>Ecdysozoa</taxon>
        <taxon>Arthropoda</taxon>
        <taxon>Hexapoda</taxon>
        <taxon>Insecta</taxon>
        <taxon>Pterygota</taxon>
        <taxon>Neoptera</taxon>
        <taxon>Polyneoptera</taxon>
        <taxon>Dictyoptera</taxon>
        <taxon>Blattodea</taxon>
        <taxon>Blattoidea</taxon>
        <taxon>Termitoidae</taxon>
        <taxon>Kalotermitidae</taxon>
        <taxon>Cryptotermitinae</taxon>
        <taxon>Cryptotermes</taxon>
    </lineage>
</organism>